<feature type="binding site" evidence="11">
    <location>
        <position position="175"/>
    </location>
    <ligand>
        <name>(2R)-3-phosphoglycerate</name>
        <dbReference type="ChEBI" id="CHEBI:58272"/>
    </ligand>
</feature>
<evidence type="ECO:0000313" key="15">
    <source>
        <dbReference type="EMBL" id="KUK84074.1"/>
    </source>
</evidence>
<feature type="binding site" evidence="10 12">
    <location>
        <position position="377"/>
    </location>
    <ligand>
        <name>ATP</name>
        <dbReference type="ChEBI" id="CHEBI:30616"/>
    </ligand>
</feature>
<dbReference type="PANTHER" id="PTHR11406:SF23">
    <property type="entry name" value="PHOSPHOGLYCERATE KINASE 1, CHLOROPLASTIC-RELATED"/>
    <property type="match status" value="1"/>
</dbReference>
<evidence type="ECO:0000256" key="13">
    <source>
        <dbReference type="RuleBase" id="RU000532"/>
    </source>
</evidence>
<feature type="binding site" evidence="11">
    <location>
        <position position="140"/>
    </location>
    <ligand>
        <name>(2R)-3-phosphoglycerate</name>
        <dbReference type="ChEBI" id="CHEBI:58272"/>
    </ligand>
</feature>
<evidence type="ECO:0000256" key="12">
    <source>
        <dbReference type="PIRSR" id="PIRSR000724-2"/>
    </source>
</evidence>
<dbReference type="Gene3D" id="3.40.50.1260">
    <property type="entry name" value="Phosphoglycerate kinase, N-terminal domain"/>
    <property type="match status" value="2"/>
</dbReference>
<sequence>MFPLEKDGKIETMINCPKIKNIKNKKVLVRVDFNVPLKLVAGKAGNKNAVWRVADSDRISSALETINFLLDHQAKVILISHLGRAEGKKNHDLSLLPVAKFLKNNLDLPVEFVNDCVGIEVAEKSKKLEAGKALLLENLRFYPGEEKNDLNFTKQLIKDSGAEIYINEAFSASHRAHASVVGLAKRLPGFAGFNLKREVEHFSKALDNIKRPLVLVMGGAKISDKVATMKNLSELADVVLVGGGIANAMLRAGGIETHHSFIGADEEKEAKEVEKILKQAKEILSEHATERILFENVGKDRKNFPLPKIILPIDVLAGKDVNATASEKITLLSDVADTDDDRDIKYLDIGPETIRLYRYILQGAKTIVWNGPMGVFENSVFARGSREIARAIARATQHGAISLVGGGESNSVINRAGLHDQFTHVSTAGGAALEYLSGKELPGIKILEK</sequence>
<feature type="coiled-coil region" evidence="14">
    <location>
        <begin position="263"/>
        <end position="290"/>
    </location>
</feature>
<protein>
    <recommendedName>
        <fullName evidence="4 10">Phosphoglycerate kinase</fullName>
        <ecNumber evidence="3 10">2.7.2.3</ecNumber>
    </recommendedName>
</protein>
<dbReference type="UniPathway" id="UPA00109">
    <property type="reaction ID" value="UER00185"/>
</dbReference>
<dbReference type="InterPro" id="IPR036043">
    <property type="entry name" value="Phosphoglycerate_kinase_sf"/>
</dbReference>
<proteinExistence type="inferred from homology"/>
<keyword evidence="14" id="KW-0175">Coiled coil</keyword>
<dbReference type="SUPFAM" id="SSF53748">
    <property type="entry name" value="Phosphoglycerate kinase"/>
    <property type="match status" value="1"/>
</dbReference>
<dbReference type="EC" id="2.7.2.3" evidence="3 10"/>
<comment type="subcellular location">
    <subcellularLocation>
        <location evidence="10">Cytoplasm</location>
    </subcellularLocation>
</comment>
<organism evidence="15 16">
    <name type="scientific">Pelotomaculum thermopropionicum</name>
    <dbReference type="NCBI Taxonomy" id="110500"/>
    <lineage>
        <taxon>Bacteria</taxon>
        <taxon>Bacillati</taxon>
        <taxon>Bacillota</taxon>
        <taxon>Clostridia</taxon>
        <taxon>Eubacteriales</taxon>
        <taxon>Desulfotomaculaceae</taxon>
        <taxon>Pelotomaculum</taxon>
    </lineage>
</organism>
<dbReference type="GO" id="GO:0005524">
    <property type="term" value="F:ATP binding"/>
    <property type="evidence" value="ECO:0007669"/>
    <property type="project" value="UniProtKB-KW"/>
</dbReference>
<dbReference type="InterPro" id="IPR001576">
    <property type="entry name" value="Phosphoglycerate_kinase"/>
</dbReference>
<keyword evidence="6 10" id="KW-0547">Nucleotide-binding</keyword>
<feature type="binding site" evidence="10">
    <location>
        <position position="175"/>
    </location>
    <ligand>
        <name>substrate</name>
    </ligand>
</feature>
<comment type="caution">
    <text evidence="10">Lacks conserved residue(s) required for the propagation of feature annotation.</text>
</comment>
<keyword evidence="10" id="KW-0963">Cytoplasm</keyword>
<gene>
    <name evidence="10" type="primary">pgk</name>
    <name evidence="15" type="ORF">XD97_0047</name>
</gene>
<dbReference type="PROSITE" id="PS00111">
    <property type="entry name" value="PGLYCERATE_KINASE"/>
    <property type="match status" value="1"/>
</dbReference>
<dbReference type="Pfam" id="PF00162">
    <property type="entry name" value="PGK"/>
    <property type="match status" value="1"/>
</dbReference>
<comment type="similarity">
    <text evidence="10 13">Belongs to the phosphoglycerate kinase family.</text>
</comment>
<dbReference type="GO" id="GO:0004618">
    <property type="term" value="F:phosphoglycerate kinase activity"/>
    <property type="evidence" value="ECO:0007669"/>
    <property type="project" value="UniProtKB-UniRule"/>
</dbReference>
<dbReference type="GO" id="GO:0006094">
    <property type="term" value="P:gluconeogenesis"/>
    <property type="evidence" value="ECO:0007669"/>
    <property type="project" value="TreeGrafter"/>
</dbReference>
<dbReference type="GO" id="GO:0043531">
    <property type="term" value="F:ADP binding"/>
    <property type="evidence" value="ECO:0007669"/>
    <property type="project" value="TreeGrafter"/>
</dbReference>
<evidence type="ECO:0000256" key="7">
    <source>
        <dbReference type="ARBA" id="ARBA00022777"/>
    </source>
</evidence>
<evidence type="ECO:0000256" key="8">
    <source>
        <dbReference type="ARBA" id="ARBA00022840"/>
    </source>
</evidence>
<feature type="binding site" evidence="10">
    <location>
        <position position="58"/>
    </location>
    <ligand>
        <name>substrate</name>
    </ligand>
</feature>
<evidence type="ECO:0000256" key="6">
    <source>
        <dbReference type="ARBA" id="ARBA00022741"/>
    </source>
</evidence>
<feature type="binding site" evidence="10 12">
    <location>
        <position position="225"/>
    </location>
    <ligand>
        <name>ATP</name>
        <dbReference type="ChEBI" id="CHEBI:30616"/>
    </ligand>
</feature>
<comment type="subunit">
    <text evidence="10">Monomer.</text>
</comment>
<name>A0A101HWI5_9FIRM</name>
<feature type="binding site" evidence="10 11">
    <location>
        <begin position="32"/>
        <end position="34"/>
    </location>
    <ligand>
        <name>substrate</name>
    </ligand>
</feature>
<feature type="binding site" evidence="11">
    <location>
        <position position="58"/>
    </location>
    <ligand>
        <name>(2R)-3-phosphoglycerate</name>
        <dbReference type="ChEBI" id="CHEBI:58272"/>
    </ligand>
</feature>
<dbReference type="PANTHER" id="PTHR11406">
    <property type="entry name" value="PHOSPHOGLYCERATE KINASE"/>
    <property type="match status" value="1"/>
</dbReference>
<feature type="binding site" evidence="10">
    <location>
        <begin position="406"/>
        <end position="409"/>
    </location>
    <ligand>
        <name>ATP</name>
        <dbReference type="ChEBI" id="CHEBI:30616"/>
    </ligand>
</feature>
<keyword evidence="5 10" id="KW-0808">Transferase</keyword>
<dbReference type="InterPro" id="IPR015911">
    <property type="entry name" value="Phosphoglycerate_kinase_CS"/>
</dbReference>
<accession>A0A101HWI5</accession>
<keyword evidence="7 10" id="KW-0418">Kinase</keyword>
<feature type="binding site" evidence="10">
    <location>
        <position position="140"/>
    </location>
    <ligand>
        <name>substrate</name>
    </ligand>
</feature>
<dbReference type="Proteomes" id="UP000054705">
    <property type="component" value="Unassembled WGS sequence"/>
</dbReference>
<reference evidence="16" key="1">
    <citation type="journal article" date="2015" name="MBio">
        <title>Genome-Resolved Metagenomic Analysis Reveals Roles for Candidate Phyla and Other Microbial Community Members in Biogeochemical Transformations in Oil Reservoirs.</title>
        <authorList>
            <person name="Hu P."/>
            <person name="Tom L."/>
            <person name="Singh A."/>
            <person name="Thomas B.C."/>
            <person name="Baker B.J."/>
            <person name="Piceno Y.M."/>
            <person name="Andersen G.L."/>
            <person name="Banfield J.F."/>
        </authorList>
    </citation>
    <scope>NUCLEOTIDE SEQUENCE [LARGE SCALE GENOMIC DNA]</scope>
</reference>
<evidence type="ECO:0000256" key="10">
    <source>
        <dbReference type="HAMAP-Rule" id="MF_00145"/>
    </source>
</evidence>
<dbReference type="EMBL" id="LGGS01000006">
    <property type="protein sequence ID" value="KUK84074.1"/>
    <property type="molecule type" value="Genomic_DNA"/>
</dbReference>
<dbReference type="AlphaFoldDB" id="A0A101HWI5"/>
<keyword evidence="8 10" id="KW-0067">ATP-binding</keyword>
<evidence type="ECO:0000256" key="2">
    <source>
        <dbReference type="ARBA" id="ARBA00004838"/>
    </source>
</evidence>
<comment type="catalytic activity">
    <reaction evidence="1 10 13">
        <text>(2R)-3-phosphoglycerate + ATP = (2R)-3-phospho-glyceroyl phosphate + ADP</text>
        <dbReference type="Rhea" id="RHEA:14801"/>
        <dbReference type="ChEBI" id="CHEBI:30616"/>
        <dbReference type="ChEBI" id="CHEBI:57604"/>
        <dbReference type="ChEBI" id="CHEBI:58272"/>
        <dbReference type="ChEBI" id="CHEBI:456216"/>
        <dbReference type="EC" id="2.7.2.3"/>
    </reaction>
</comment>
<dbReference type="PIRSF" id="PIRSF000724">
    <property type="entry name" value="Pgk"/>
    <property type="match status" value="1"/>
</dbReference>
<evidence type="ECO:0000256" key="3">
    <source>
        <dbReference type="ARBA" id="ARBA00013061"/>
    </source>
</evidence>
<evidence type="ECO:0000256" key="14">
    <source>
        <dbReference type="SAM" id="Coils"/>
    </source>
</evidence>
<dbReference type="HAMAP" id="MF_00145">
    <property type="entry name" value="Phosphoglyc_kinase"/>
    <property type="match status" value="1"/>
</dbReference>
<comment type="pathway">
    <text evidence="2 10">Carbohydrate degradation; glycolysis; pyruvate from D-glyceraldehyde 3-phosphate: step 2/5.</text>
</comment>
<feature type="binding site" evidence="10 11">
    <location>
        <begin position="81"/>
        <end position="84"/>
    </location>
    <ligand>
        <name>substrate</name>
    </ligand>
</feature>
<evidence type="ECO:0000256" key="5">
    <source>
        <dbReference type="ARBA" id="ARBA00022679"/>
    </source>
</evidence>
<evidence type="ECO:0000256" key="11">
    <source>
        <dbReference type="PIRSR" id="PIRSR000724-1"/>
    </source>
</evidence>
<evidence type="ECO:0000256" key="9">
    <source>
        <dbReference type="ARBA" id="ARBA00023152"/>
    </source>
</evidence>
<keyword evidence="9 10" id="KW-0324">Glycolysis</keyword>
<dbReference type="PRINTS" id="PR00477">
    <property type="entry name" value="PHGLYCKINASE"/>
</dbReference>
<evidence type="ECO:0000256" key="1">
    <source>
        <dbReference type="ARBA" id="ARBA00000642"/>
    </source>
</evidence>
<dbReference type="PATRIC" id="fig|110500.4.peg.285"/>
<dbReference type="GO" id="GO:0005829">
    <property type="term" value="C:cytosol"/>
    <property type="evidence" value="ECO:0007669"/>
    <property type="project" value="TreeGrafter"/>
</dbReference>
<evidence type="ECO:0000256" key="4">
    <source>
        <dbReference type="ARBA" id="ARBA00016471"/>
    </source>
</evidence>
<comment type="caution">
    <text evidence="15">The sequence shown here is derived from an EMBL/GenBank/DDBJ whole genome shotgun (WGS) entry which is preliminary data.</text>
</comment>
<dbReference type="GO" id="GO:0006096">
    <property type="term" value="P:glycolytic process"/>
    <property type="evidence" value="ECO:0007669"/>
    <property type="project" value="UniProtKB-UniRule"/>
</dbReference>
<evidence type="ECO:0000313" key="16">
    <source>
        <dbReference type="Proteomes" id="UP000054705"/>
    </source>
</evidence>
<dbReference type="InterPro" id="IPR015824">
    <property type="entry name" value="Phosphoglycerate_kinase_N"/>
</dbReference>